<keyword evidence="5" id="KW-0812">Transmembrane</keyword>
<dbReference type="SUPFAM" id="SSF49452">
    <property type="entry name" value="Starch-binding domain-like"/>
    <property type="match status" value="1"/>
</dbReference>
<evidence type="ECO:0000256" key="5">
    <source>
        <dbReference type="SAM" id="Phobius"/>
    </source>
</evidence>
<comment type="caution">
    <text evidence="8">The sequence shown here is derived from an EMBL/GenBank/DDBJ whole genome shotgun (WGS) entry which is preliminary data.</text>
</comment>
<sequence>MKKTPTSGLRRVAALGLGLAMIGGLSLVAAAPASAAPETHTATGTVTGMTETGHAPLTGAEFAIEDGASAVTDSDGVFSLSVEDGHYEFTISADGYLPYSSGLDVEGSNVDFGEFNLVQDLPEEPARFSINGVITAKDANPAFAPTATLYPSDGTSPWYTPVDADGKFSFENLLPAADLTVVIAAEGYATQNKTVSITDADVNLSVELLTPVPAGTVTLSGDHVAGGTLTATPAGWPAGTTFSYQWGAVAPGQQNSGDIHDFDAAQLPVTAELAGKLIWVQAIGHLDGFADGYSTGNTSSTPQLPIAAAPVADSADLAAFLEAAGSAPLTQTAAGLPAGDLNPTQSYSANVPFAGSDSFVDAYLYSSPISVGSFPVVNGVAQVTLSADVLGQLAAGSHTLVVVGQFSGTVSSVTISVAAVLAETGANPAPLGATAALLALLGVAALVAVRRRRAHV</sequence>
<dbReference type="NCBIfam" id="TIGR01167">
    <property type="entry name" value="LPXTG_anchor"/>
    <property type="match status" value="1"/>
</dbReference>
<keyword evidence="9" id="KW-1185">Reference proteome</keyword>
<keyword evidence="5" id="KW-0472">Membrane</keyword>
<dbReference type="SUPFAM" id="SSF49464">
    <property type="entry name" value="Carboxypeptidase regulatory domain-like"/>
    <property type="match status" value="1"/>
</dbReference>
<dbReference type="PROSITE" id="PS50847">
    <property type="entry name" value="GRAM_POS_ANCHORING"/>
    <property type="match status" value="1"/>
</dbReference>
<dbReference type="InterPro" id="IPR019931">
    <property type="entry name" value="LPXTG_anchor"/>
</dbReference>
<name>A0ABP7KGK1_9MICO</name>
<protein>
    <recommendedName>
        <fullName evidence="7">Gram-positive cocci surface proteins LPxTG domain-containing protein</fullName>
    </recommendedName>
</protein>
<evidence type="ECO:0000313" key="8">
    <source>
        <dbReference type="EMBL" id="GAA3876857.1"/>
    </source>
</evidence>
<feature type="domain" description="Gram-positive cocci surface proteins LPxTG" evidence="7">
    <location>
        <begin position="421"/>
        <end position="456"/>
    </location>
</feature>
<feature type="transmembrane region" description="Helical" evidence="5">
    <location>
        <begin position="431"/>
        <end position="449"/>
    </location>
</feature>
<evidence type="ECO:0000259" key="7">
    <source>
        <dbReference type="PROSITE" id="PS50847"/>
    </source>
</evidence>
<evidence type="ECO:0000256" key="4">
    <source>
        <dbReference type="ARBA" id="ARBA00023088"/>
    </source>
</evidence>
<keyword evidence="4" id="KW-0572">Peptidoglycan-anchor</keyword>
<dbReference type="RefSeq" id="WP_345065477.1">
    <property type="nucleotide sequence ID" value="NZ_BAABCN010000004.1"/>
</dbReference>
<dbReference type="EMBL" id="BAABCN010000004">
    <property type="protein sequence ID" value="GAA3876857.1"/>
    <property type="molecule type" value="Genomic_DNA"/>
</dbReference>
<proteinExistence type="predicted"/>
<keyword evidence="5" id="KW-1133">Transmembrane helix</keyword>
<evidence type="ECO:0000256" key="6">
    <source>
        <dbReference type="SAM" id="SignalP"/>
    </source>
</evidence>
<dbReference type="Gene3D" id="2.60.40.1120">
    <property type="entry name" value="Carboxypeptidase-like, regulatory domain"/>
    <property type="match status" value="2"/>
</dbReference>
<keyword evidence="2" id="KW-0964">Secreted</keyword>
<reference evidence="9" key="1">
    <citation type="journal article" date="2019" name="Int. J. Syst. Evol. Microbiol.">
        <title>The Global Catalogue of Microorganisms (GCM) 10K type strain sequencing project: providing services to taxonomists for standard genome sequencing and annotation.</title>
        <authorList>
            <consortium name="The Broad Institute Genomics Platform"/>
            <consortium name="The Broad Institute Genome Sequencing Center for Infectious Disease"/>
            <person name="Wu L."/>
            <person name="Ma J."/>
        </authorList>
    </citation>
    <scope>NUCLEOTIDE SEQUENCE [LARGE SCALE GENOMIC DNA]</scope>
    <source>
        <strain evidence="9">JCM 17021</strain>
    </source>
</reference>
<gene>
    <name evidence="8" type="ORF">GCM10022381_19250</name>
</gene>
<dbReference type="Gene3D" id="2.60.40.2700">
    <property type="match status" value="1"/>
</dbReference>
<organism evidence="8 9">
    <name type="scientific">Leifsonia kafniensis</name>
    <dbReference type="NCBI Taxonomy" id="475957"/>
    <lineage>
        <taxon>Bacteria</taxon>
        <taxon>Bacillati</taxon>
        <taxon>Actinomycetota</taxon>
        <taxon>Actinomycetes</taxon>
        <taxon>Micrococcales</taxon>
        <taxon>Microbacteriaceae</taxon>
        <taxon>Leifsonia</taxon>
    </lineage>
</organism>
<keyword evidence="3 6" id="KW-0732">Signal</keyword>
<dbReference type="InterPro" id="IPR013784">
    <property type="entry name" value="Carb-bd-like_fold"/>
</dbReference>
<accession>A0ABP7KGK1</accession>
<dbReference type="Proteomes" id="UP001501803">
    <property type="component" value="Unassembled WGS sequence"/>
</dbReference>
<evidence type="ECO:0000256" key="1">
    <source>
        <dbReference type="ARBA" id="ARBA00022512"/>
    </source>
</evidence>
<feature type="signal peptide" evidence="6">
    <location>
        <begin position="1"/>
        <end position="35"/>
    </location>
</feature>
<dbReference type="InterPro" id="IPR008969">
    <property type="entry name" value="CarboxyPept-like_regulatory"/>
</dbReference>
<evidence type="ECO:0000313" key="9">
    <source>
        <dbReference type="Proteomes" id="UP001501803"/>
    </source>
</evidence>
<evidence type="ECO:0000256" key="2">
    <source>
        <dbReference type="ARBA" id="ARBA00022525"/>
    </source>
</evidence>
<feature type="chain" id="PRO_5045274362" description="Gram-positive cocci surface proteins LPxTG domain-containing protein" evidence="6">
    <location>
        <begin position="36"/>
        <end position="456"/>
    </location>
</feature>
<evidence type="ECO:0000256" key="3">
    <source>
        <dbReference type="ARBA" id="ARBA00022729"/>
    </source>
</evidence>
<dbReference type="Pfam" id="PF13620">
    <property type="entry name" value="CarboxypepD_reg"/>
    <property type="match status" value="1"/>
</dbReference>
<keyword evidence="1" id="KW-0134">Cell wall</keyword>